<reference evidence="2" key="1">
    <citation type="submission" date="2022-05" db="EMBL/GenBank/DDBJ databases">
        <title>The Musa troglodytarum L. genome provides insights into the mechanism of non-climacteric behaviour and enrichment of carotenoids.</title>
        <authorList>
            <person name="Wang J."/>
        </authorList>
    </citation>
    <scope>NUCLEOTIDE SEQUENCE</scope>
    <source>
        <tissue evidence="2">Leaf</tissue>
    </source>
</reference>
<evidence type="ECO:0000313" key="2">
    <source>
        <dbReference type="EMBL" id="URE39511.1"/>
    </source>
</evidence>
<gene>
    <name evidence="2" type="ORF">MUK42_19701</name>
</gene>
<protein>
    <submittedName>
        <fullName evidence="2">Uncharacterized protein</fullName>
    </submittedName>
</protein>
<proteinExistence type="predicted"/>
<keyword evidence="3" id="KW-1185">Reference proteome</keyword>
<feature type="compositionally biased region" description="Polar residues" evidence="1">
    <location>
        <begin position="40"/>
        <end position="52"/>
    </location>
</feature>
<feature type="compositionally biased region" description="Basic and acidic residues" evidence="1">
    <location>
        <begin position="1"/>
        <end position="13"/>
    </location>
</feature>
<evidence type="ECO:0000313" key="3">
    <source>
        <dbReference type="Proteomes" id="UP001055439"/>
    </source>
</evidence>
<organism evidence="2 3">
    <name type="scientific">Musa troglodytarum</name>
    <name type="common">fe'i banana</name>
    <dbReference type="NCBI Taxonomy" id="320322"/>
    <lineage>
        <taxon>Eukaryota</taxon>
        <taxon>Viridiplantae</taxon>
        <taxon>Streptophyta</taxon>
        <taxon>Embryophyta</taxon>
        <taxon>Tracheophyta</taxon>
        <taxon>Spermatophyta</taxon>
        <taxon>Magnoliopsida</taxon>
        <taxon>Liliopsida</taxon>
        <taxon>Zingiberales</taxon>
        <taxon>Musaceae</taxon>
        <taxon>Musa</taxon>
    </lineage>
</organism>
<accession>A0A9E7HTW1</accession>
<dbReference type="Proteomes" id="UP001055439">
    <property type="component" value="Chromosome 8"/>
</dbReference>
<dbReference type="EMBL" id="CP097510">
    <property type="protein sequence ID" value="URE39511.1"/>
    <property type="molecule type" value="Genomic_DNA"/>
</dbReference>
<feature type="region of interest" description="Disordered" evidence="1">
    <location>
        <begin position="1"/>
        <end position="96"/>
    </location>
</feature>
<dbReference type="AlphaFoldDB" id="A0A9E7HTW1"/>
<feature type="non-terminal residue" evidence="2">
    <location>
        <position position="1"/>
    </location>
</feature>
<feature type="compositionally biased region" description="Basic residues" evidence="1">
    <location>
        <begin position="64"/>
        <end position="74"/>
    </location>
</feature>
<name>A0A9E7HTW1_9LILI</name>
<evidence type="ECO:0000256" key="1">
    <source>
        <dbReference type="SAM" id="MobiDB-lite"/>
    </source>
</evidence>
<sequence length="262" mass="29863">RARERERERERAKWATAVDTPSTRRRRGRAAPPLIYRSEASATRTISNSRTTEALPLIPVHRPPSVRRVTRRKPNPPPNPEQDEDEDEGGGASCDKRKEKKLKLVLRLRIRRLRPQTEEDRPWRTPQRSSNLIPFDRLIDTVAIFSVGGLGGQEDQFQFSKLILDLECLMGIGESAEINWSKKTLDFEGVSAVITQLVFDEEFKQVNFTRSKVEQLIATLSTCSRLGNSRRACPMNDSRPELPLCLAKLWFRSLRQLCGGSG</sequence>